<name>A0ABU7AT45_9TELE</name>
<evidence type="ECO:0000313" key="2">
    <source>
        <dbReference type="Proteomes" id="UP001345963"/>
    </source>
</evidence>
<evidence type="ECO:0000313" key="1">
    <source>
        <dbReference type="EMBL" id="MED6240854.1"/>
    </source>
</evidence>
<comment type="caution">
    <text evidence="1">The sequence shown here is derived from an EMBL/GenBank/DDBJ whole genome shotgun (WGS) entry which is preliminary data.</text>
</comment>
<gene>
    <name evidence="1" type="ORF">ATANTOWER_029545</name>
</gene>
<reference evidence="1 2" key="1">
    <citation type="submission" date="2021-07" db="EMBL/GenBank/DDBJ databases">
        <authorList>
            <person name="Palmer J.M."/>
        </authorList>
    </citation>
    <scope>NUCLEOTIDE SEQUENCE [LARGE SCALE GENOMIC DNA]</scope>
    <source>
        <strain evidence="1 2">AT_MEX2019</strain>
        <tissue evidence="1">Muscle</tissue>
    </source>
</reference>
<protein>
    <submittedName>
        <fullName evidence="1">Uncharacterized protein</fullName>
    </submittedName>
</protein>
<sequence>NCHKAYNSSTVPQRKAREDTYLRLSPKQNLKRFCGICKSTIWRLRRNRTEKPWISTLNSGTDFSGTFKIKCINEMG</sequence>
<proteinExistence type="predicted"/>
<dbReference type="EMBL" id="JAHUTI010027338">
    <property type="protein sequence ID" value="MED6240854.1"/>
    <property type="molecule type" value="Genomic_DNA"/>
</dbReference>
<keyword evidence="2" id="KW-1185">Reference proteome</keyword>
<dbReference type="Proteomes" id="UP001345963">
    <property type="component" value="Unassembled WGS sequence"/>
</dbReference>
<organism evidence="1 2">
    <name type="scientific">Ataeniobius toweri</name>
    <dbReference type="NCBI Taxonomy" id="208326"/>
    <lineage>
        <taxon>Eukaryota</taxon>
        <taxon>Metazoa</taxon>
        <taxon>Chordata</taxon>
        <taxon>Craniata</taxon>
        <taxon>Vertebrata</taxon>
        <taxon>Euteleostomi</taxon>
        <taxon>Actinopterygii</taxon>
        <taxon>Neopterygii</taxon>
        <taxon>Teleostei</taxon>
        <taxon>Neoteleostei</taxon>
        <taxon>Acanthomorphata</taxon>
        <taxon>Ovalentaria</taxon>
        <taxon>Atherinomorphae</taxon>
        <taxon>Cyprinodontiformes</taxon>
        <taxon>Goodeidae</taxon>
        <taxon>Ataeniobius</taxon>
    </lineage>
</organism>
<accession>A0ABU7AT45</accession>
<feature type="non-terminal residue" evidence="1">
    <location>
        <position position="1"/>
    </location>
</feature>